<accession>A0ACC6PEN3</accession>
<protein>
    <submittedName>
        <fullName evidence="1">Helix-turn-helix transcriptional regulator</fullName>
    </submittedName>
</protein>
<proteinExistence type="predicted"/>
<evidence type="ECO:0000313" key="1">
    <source>
        <dbReference type="EMBL" id="MEJ8305378.1"/>
    </source>
</evidence>
<dbReference type="EMBL" id="JBBKAR010000042">
    <property type="protein sequence ID" value="MEJ8305378.1"/>
    <property type="molecule type" value="Genomic_DNA"/>
</dbReference>
<reference evidence="1" key="1">
    <citation type="submission" date="2024-03" db="EMBL/GenBank/DDBJ databases">
        <title>Whole genome sequecning of epiphytes from Marcgravia umbellata leaves.</title>
        <authorList>
            <person name="Kumar G."/>
            <person name="Savka M.A."/>
        </authorList>
    </citation>
    <scope>NUCLEOTIDE SEQUENCE</scope>
    <source>
        <strain evidence="1">RIT_BL5</strain>
    </source>
</reference>
<name>A0ACC6PEN3_9BACL</name>
<dbReference type="Proteomes" id="UP001380953">
    <property type="component" value="Unassembled WGS sequence"/>
</dbReference>
<comment type="caution">
    <text evidence="1">The sequence shown here is derived from an EMBL/GenBank/DDBJ whole genome shotgun (WGS) entry which is preliminary data.</text>
</comment>
<gene>
    <name evidence="1" type="ORF">WKI47_15830</name>
</gene>
<organism evidence="1 2">
    <name type="scientific">Saccharibacillus sacchari</name>
    <dbReference type="NCBI Taxonomy" id="456493"/>
    <lineage>
        <taxon>Bacteria</taxon>
        <taxon>Bacillati</taxon>
        <taxon>Bacillota</taxon>
        <taxon>Bacilli</taxon>
        <taxon>Bacillales</taxon>
        <taxon>Paenibacillaceae</taxon>
        <taxon>Saccharibacillus</taxon>
    </lineage>
</organism>
<evidence type="ECO:0000313" key="2">
    <source>
        <dbReference type="Proteomes" id="UP001380953"/>
    </source>
</evidence>
<sequence length="449" mass="51953">MEKSFKLRAAIEKEMAAQGHNFSTLSEKSGMNRGVFSAILNSTPPKPISFHQLATITEALNMPPGWLFDDYVGECFYDDKPNRRRIEPFLLACSELGMTDLVRHVLKRLLEDLKYVPFVFETAETLFMQEKFTQAVPFYEIVVEHEKHQHSVRLSVSQYRLFRARLTEDGEENLKAAVQFEPFRAFLPIGLKLDGLLRLGNLFYELGKYAEMENLADELFAAASKRYEEMRDPAYEESPDELRPIPAKSLVFYYGSALLHKQLALIEQERYEEAYAYSERYADLSDFEVMDDDGREEVANFAIFALGNRLDLELMLGNFDALPRYAAYMKQYPNETLLCLVNLVRAANRHGADVDGLLSEHYQPLDRYTEQRPDNYYPASVIRSTFASLHYHLAVYHHHRGRREQSSAHVRECWKLSQELNNQQHFRQLASLLSLPPIVAQNEEAHPSE</sequence>
<keyword evidence="2" id="KW-1185">Reference proteome</keyword>